<proteinExistence type="predicted"/>
<name>A0A0E9SEA5_ANGAN</name>
<organism evidence="1">
    <name type="scientific">Anguilla anguilla</name>
    <name type="common">European freshwater eel</name>
    <name type="synonym">Muraena anguilla</name>
    <dbReference type="NCBI Taxonomy" id="7936"/>
    <lineage>
        <taxon>Eukaryota</taxon>
        <taxon>Metazoa</taxon>
        <taxon>Chordata</taxon>
        <taxon>Craniata</taxon>
        <taxon>Vertebrata</taxon>
        <taxon>Euteleostomi</taxon>
        <taxon>Actinopterygii</taxon>
        <taxon>Neopterygii</taxon>
        <taxon>Teleostei</taxon>
        <taxon>Anguilliformes</taxon>
        <taxon>Anguillidae</taxon>
        <taxon>Anguilla</taxon>
    </lineage>
</organism>
<evidence type="ECO:0000313" key="1">
    <source>
        <dbReference type="EMBL" id="JAH39714.1"/>
    </source>
</evidence>
<reference evidence="1" key="2">
    <citation type="journal article" date="2015" name="Fish Shellfish Immunol.">
        <title>Early steps in the European eel (Anguilla anguilla)-Vibrio vulnificus interaction in the gills: Role of the RtxA13 toxin.</title>
        <authorList>
            <person name="Callol A."/>
            <person name="Pajuelo D."/>
            <person name="Ebbesson L."/>
            <person name="Teles M."/>
            <person name="MacKenzie S."/>
            <person name="Amaro C."/>
        </authorList>
    </citation>
    <scope>NUCLEOTIDE SEQUENCE</scope>
</reference>
<sequence length="24" mass="2618">MVKGLGINYSHRSEGVIGVKVCRD</sequence>
<protein>
    <submittedName>
        <fullName evidence="1">Uncharacterized protein</fullName>
    </submittedName>
</protein>
<accession>A0A0E9SEA5</accession>
<reference evidence="1" key="1">
    <citation type="submission" date="2014-11" db="EMBL/GenBank/DDBJ databases">
        <authorList>
            <person name="Amaro Gonzalez C."/>
        </authorList>
    </citation>
    <scope>NUCLEOTIDE SEQUENCE</scope>
</reference>
<dbReference type="AlphaFoldDB" id="A0A0E9SEA5"/>
<dbReference type="EMBL" id="GBXM01068863">
    <property type="protein sequence ID" value="JAH39714.1"/>
    <property type="molecule type" value="Transcribed_RNA"/>
</dbReference>